<dbReference type="GO" id="GO:0016301">
    <property type="term" value="F:kinase activity"/>
    <property type="evidence" value="ECO:0007669"/>
    <property type="project" value="UniProtKB-KW"/>
</dbReference>
<dbReference type="RefSeq" id="WP_089058112.1">
    <property type="nucleotide sequence ID" value="NZ_MUHD01000020.1"/>
</dbReference>
<dbReference type="InterPro" id="IPR015943">
    <property type="entry name" value="WD40/YVTN_repeat-like_dom_sf"/>
</dbReference>
<dbReference type="Proteomes" id="UP000198381">
    <property type="component" value="Unassembled WGS sequence"/>
</dbReference>
<feature type="chain" id="PRO_5046247238" evidence="3">
    <location>
        <begin position="21"/>
        <end position="914"/>
    </location>
</feature>
<evidence type="ECO:0000313" key="5">
    <source>
        <dbReference type="Proteomes" id="UP000198381"/>
    </source>
</evidence>
<evidence type="ECO:0000313" key="4">
    <source>
        <dbReference type="EMBL" id="OXB07302.1"/>
    </source>
</evidence>
<dbReference type="Gene3D" id="2.130.10.10">
    <property type="entry name" value="YVTN repeat-like/Quinoprotein amine dehydrogenase"/>
    <property type="match status" value="1"/>
</dbReference>
<feature type="transmembrane region" description="Helical" evidence="2">
    <location>
        <begin position="706"/>
        <end position="728"/>
    </location>
</feature>
<feature type="coiled-coil region" evidence="1">
    <location>
        <begin position="736"/>
        <end position="778"/>
    </location>
</feature>
<accession>A0ABX4CVA7</accession>
<keyword evidence="5" id="KW-1185">Reference proteome</keyword>
<keyword evidence="3" id="KW-0732">Signal</keyword>
<comment type="caution">
    <text evidence="4">The sequence shown here is derived from an EMBL/GenBank/DDBJ whole genome shotgun (WGS) entry which is preliminary data.</text>
</comment>
<proteinExistence type="predicted"/>
<keyword evidence="2" id="KW-0812">Transmembrane</keyword>
<evidence type="ECO:0000256" key="1">
    <source>
        <dbReference type="SAM" id="Coils"/>
    </source>
</evidence>
<reference evidence="4 5" key="1">
    <citation type="submission" date="2016-11" db="EMBL/GenBank/DDBJ databases">
        <title>Whole genomes of Flavobacteriaceae.</title>
        <authorList>
            <person name="Stine C."/>
            <person name="Li C."/>
            <person name="Tadesse D."/>
        </authorList>
    </citation>
    <scope>NUCLEOTIDE SEQUENCE [LARGE SCALE GENOMIC DNA]</scope>
    <source>
        <strain evidence="4 5">CCUG 60112</strain>
    </source>
</reference>
<organism evidence="4 5">
    <name type="scientific">Flavobacterium plurextorum</name>
    <dbReference type="NCBI Taxonomy" id="1114867"/>
    <lineage>
        <taxon>Bacteria</taxon>
        <taxon>Pseudomonadati</taxon>
        <taxon>Bacteroidota</taxon>
        <taxon>Flavobacteriia</taxon>
        <taxon>Flavobacteriales</taxon>
        <taxon>Flavobacteriaceae</taxon>
        <taxon>Flavobacterium</taxon>
    </lineage>
</organism>
<protein>
    <submittedName>
        <fullName evidence="4">Histidine kinase</fullName>
    </submittedName>
</protein>
<dbReference type="Gene3D" id="1.10.10.10">
    <property type="entry name" value="Winged helix-like DNA-binding domain superfamily/Winged helix DNA-binding domain"/>
    <property type="match status" value="1"/>
</dbReference>
<keyword evidence="4" id="KW-0418">Kinase</keyword>
<keyword evidence="1" id="KW-0175">Coiled coil</keyword>
<name>A0ABX4CVA7_9FLAO</name>
<keyword evidence="2" id="KW-1133">Transmembrane helix</keyword>
<keyword evidence="4" id="KW-0808">Transferase</keyword>
<dbReference type="SUPFAM" id="SSF63829">
    <property type="entry name" value="Calcium-dependent phosphotriesterase"/>
    <property type="match status" value="1"/>
</dbReference>
<evidence type="ECO:0000256" key="3">
    <source>
        <dbReference type="SAM" id="SignalP"/>
    </source>
</evidence>
<dbReference type="SUPFAM" id="SSF46894">
    <property type="entry name" value="C-terminal effector domain of the bipartite response regulators"/>
    <property type="match status" value="1"/>
</dbReference>
<dbReference type="InterPro" id="IPR016032">
    <property type="entry name" value="Sig_transdc_resp-reg_C-effctor"/>
</dbReference>
<dbReference type="EMBL" id="MUHD01000020">
    <property type="protein sequence ID" value="OXB07302.1"/>
    <property type="molecule type" value="Genomic_DNA"/>
</dbReference>
<feature type="signal peptide" evidence="3">
    <location>
        <begin position="1"/>
        <end position="20"/>
    </location>
</feature>
<sequence length="914" mass="106677">MKSKLFKLLFFFFIAFQIQAQELLPFVENYNKSDYQGDNQIWNVAQGKDKAMYFANNHYVLRYDGVIWEKYSLPNKTIIRSILIEGDRIYSGSYKEFGYWYRKNGKMHYVSITKNLRLFDEKDNEEIWKIFRFNGSLYFQSFNDVFIYDGKHIQRIKFPFLVSYCFVVDNNLYVASVEKGLFRMNGSRIAIPKGWEILKKTVVHAIEKYNGKTYIFTQKRGVFVADKDGLKPWNNPLNETLKSNGINVAKFIKNNKLVVGTGNKGVFIYDFSTNTFKNIDRNNVLMNNSVLSIGFDKEEDLWLGLDNGIAHVEVNSPISFFYDNSGILGSVYSVATIDKGYLIASNHGIFEFDSGNFKMMPNTQGQGWNITKIGSKYVIGHNDGTFCYENGALTKINNVNGGWNLSKSIINDNYFQSTYSGILVYNNILDLSQSKKIDGLSKPIKYVAQNKKNEIWAADNYRGLYRVFLDDNFKTKKVENITQLSKIKNDFGVKIFEFRGEILFLINNIWYTFNSITNKLEENELFNTNFKNISDVVAIDKNHFIVLQEGVLYHIYANENKFVWNIIQEKYYKGKLINENLRIFRSNNHYLLNLDDGFISLQLEYENKQNKGVRIEAYNNGELLPDESKIKHNTELRINVISGIYGASKPNLFYQINNDKKYIPISNGSVVLNNLSSGSHSVMIFKHDGANYDKVSSFEFKVSQPWYFSFWMVLLYLLVIATVLFFYYKWNKLRYTQKLKLQAEELKHQREILEMELKKENELNIQEFEKHILELELQTKSSEVAGKSLSIAKQSEMIENIQGILDTEKDFNKLKSEIKKAIKINEVNKHEWETFETNLNQIHNEFIINLSKKFPHLTPKDIKLCVYLKMNLSSKEIAPLMNISFRGVELHRYRLRKKLSLTQEENLSKFLLSL</sequence>
<evidence type="ECO:0000256" key="2">
    <source>
        <dbReference type="SAM" id="Phobius"/>
    </source>
</evidence>
<gene>
    <name evidence="4" type="ORF">B0A81_11150</name>
</gene>
<dbReference type="SUPFAM" id="SSF69304">
    <property type="entry name" value="Tricorn protease N-terminal domain"/>
    <property type="match status" value="1"/>
</dbReference>
<keyword evidence="2" id="KW-0472">Membrane</keyword>
<dbReference type="InterPro" id="IPR036388">
    <property type="entry name" value="WH-like_DNA-bd_sf"/>
</dbReference>